<dbReference type="RefSeq" id="WP_106514687.1">
    <property type="nucleotide sequence ID" value="NZ_PXYI01000007.1"/>
</dbReference>
<dbReference type="OrthoDB" id="5355744at2"/>
<keyword evidence="3" id="KW-1185">Reference proteome</keyword>
<evidence type="ECO:0000259" key="1">
    <source>
        <dbReference type="Pfam" id="PF14243"/>
    </source>
</evidence>
<evidence type="ECO:0000313" key="2">
    <source>
        <dbReference type="EMBL" id="PSJ37874.1"/>
    </source>
</evidence>
<dbReference type="EMBL" id="PXYI01000007">
    <property type="protein sequence ID" value="PSJ37874.1"/>
    <property type="molecule type" value="Genomic_DNA"/>
</dbReference>
<evidence type="ECO:0000313" key="3">
    <source>
        <dbReference type="Proteomes" id="UP000241167"/>
    </source>
</evidence>
<dbReference type="Pfam" id="PF14243">
    <property type="entry name" value="R2K_3"/>
    <property type="match status" value="1"/>
</dbReference>
<comment type="caution">
    <text evidence="2">The sequence shown here is derived from an EMBL/GenBank/DDBJ whole genome shotgun (WGS) entry which is preliminary data.</text>
</comment>
<organism evidence="2 3">
    <name type="scientific">Allosphingosinicella deserti</name>
    <dbReference type="NCBI Taxonomy" id="2116704"/>
    <lineage>
        <taxon>Bacteria</taxon>
        <taxon>Pseudomonadati</taxon>
        <taxon>Pseudomonadota</taxon>
        <taxon>Alphaproteobacteria</taxon>
        <taxon>Sphingomonadales</taxon>
        <taxon>Sphingomonadaceae</taxon>
        <taxon>Allosphingosinicella</taxon>
    </lineage>
</organism>
<protein>
    <recommendedName>
        <fullName evidence="1">ATP-grasp domain-containing protein</fullName>
    </recommendedName>
</protein>
<dbReference type="Proteomes" id="UP000241167">
    <property type="component" value="Unassembled WGS sequence"/>
</dbReference>
<accession>A0A2P7QIS5</accession>
<dbReference type="InterPro" id="IPR025643">
    <property type="entry name" value="R2K_3"/>
</dbReference>
<name>A0A2P7QIS5_9SPHN</name>
<dbReference type="AlphaFoldDB" id="A0A2P7QIS5"/>
<gene>
    <name evidence="2" type="ORF">C7I55_19375</name>
</gene>
<sequence>MPSPFAIFCADPLDPRSVEPSYAIEAEAARDAGFTVVKLDHDYLDRQIDAAAALRKARFEEPGKAVYRGWMMSADAYQALYTTLEARSVSLMTSPSEYAACHHAPGSYARLAEWMPLTIWIEDGSRDDNQAVQAVAAAFGHSSVILKDWVKSQAAGYWSEACFIADAADPRAVERTISRFRDLQGDSLVGGLVFKRYVPLLPSGMPAHEYRAFVIKGYLVGCWPRSAEAANLEPPPRDLLEQVAAHIPSPFASADFGRDESGRWWLLEVGDGQVSGLPTATAAKPIFQKLSAE</sequence>
<feature type="domain" description="ATP-grasp" evidence="1">
    <location>
        <begin position="139"/>
        <end position="290"/>
    </location>
</feature>
<proteinExistence type="predicted"/>
<reference evidence="2 3" key="1">
    <citation type="submission" date="2018-03" db="EMBL/GenBank/DDBJ databases">
        <title>The draft genome of Sphingosinicella sp. GL-C-18.</title>
        <authorList>
            <person name="Liu L."/>
            <person name="Li L."/>
            <person name="Liang L."/>
            <person name="Zhang X."/>
            <person name="Wang T."/>
        </authorList>
    </citation>
    <scope>NUCLEOTIDE SEQUENCE [LARGE SCALE GENOMIC DNA]</scope>
    <source>
        <strain evidence="2 3">GL-C-18</strain>
    </source>
</reference>